<evidence type="ECO:0000313" key="4">
    <source>
        <dbReference type="Proteomes" id="UP001596548"/>
    </source>
</evidence>
<sequence>MRSLDAPLPRSQNSARRPSPDQGSVVIVGGYGAVGSIAAVALAERGIHVTVAGRDLGRAQRLARRLPGLIHPQRVDIDQVDQIDRLLDGAAVVIMCVERHNEQVARSCLERGIHFVEVSATAEVLDGIERLDALAKRAGATAVLSVGLAPGLTNVLARQCVARLPSATSLDVTVLLGLSGDHGPDSVRWTMDNLAASRGGRGAQRKRVPLPGFGRRTAYPFPFADQHTLTRTLGIPVTTRVCFDSAAVTSVLFGLRAAGLFRIMDRLGATSALAAGSTRLRLGGDRFVVQATAVDGTGAAVTSAVTGRQECRATAVVAAQVAEQLVRQPSRPGVWHLDQVVDPNEFLHELGQHDLAVHHEI</sequence>
<dbReference type="SUPFAM" id="SSF51735">
    <property type="entry name" value="NAD(P)-binding Rossmann-fold domains"/>
    <property type="match status" value="1"/>
</dbReference>
<gene>
    <name evidence="3" type="ORF">ACFQS1_40020</name>
</gene>
<dbReference type="InterPro" id="IPR005097">
    <property type="entry name" value="Sacchrp_dh_NADP-bd"/>
</dbReference>
<dbReference type="Pfam" id="PF03435">
    <property type="entry name" value="Sacchrp_dh_NADP"/>
    <property type="match status" value="1"/>
</dbReference>
<dbReference type="EMBL" id="JBHTBJ010000083">
    <property type="protein sequence ID" value="MFC7280182.1"/>
    <property type="molecule type" value="Genomic_DNA"/>
</dbReference>
<protein>
    <submittedName>
        <fullName evidence="3">Saccharopine dehydrogenase NADP-binding domain-containing protein</fullName>
    </submittedName>
</protein>
<dbReference type="Gene3D" id="3.40.50.720">
    <property type="entry name" value="NAD(P)-binding Rossmann-like Domain"/>
    <property type="match status" value="1"/>
</dbReference>
<comment type="caution">
    <text evidence="3">The sequence shown here is derived from an EMBL/GenBank/DDBJ whole genome shotgun (WGS) entry which is preliminary data.</text>
</comment>
<evidence type="ECO:0000259" key="2">
    <source>
        <dbReference type="Pfam" id="PF03435"/>
    </source>
</evidence>
<dbReference type="PANTHER" id="PTHR43796">
    <property type="entry name" value="CARBOXYNORSPERMIDINE SYNTHASE"/>
    <property type="match status" value="1"/>
</dbReference>
<accession>A0ABW2I5K5</accession>
<feature type="region of interest" description="Disordered" evidence="1">
    <location>
        <begin position="1"/>
        <end position="21"/>
    </location>
</feature>
<organism evidence="3 4">
    <name type="scientific">Paractinoplanes rhizophilus</name>
    <dbReference type="NCBI Taxonomy" id="1416877"/>
    <lineage>
        <taxon>Bacteria</taxon>
        <taxon>Bacillati</taxon>
        <taxon>Actinomycetota</taxon>
        <taxon>Actinomycetes</taxon>
        <taxon>Micromonosporales</taxon>
        <taxon>Micromonosporaceae</taxon>
        <taxon>Paractinoplanes</taxon>
    </lineage>
</organism>
<evidence type="ECO:0000313" key="3">
    <source>
        <dbReference type="EMBL" id="MFC7280182.1"/>
    </source>
</evidence>
<name>A0ABW2I5K5_9ACTN</name>
<keyword evidence="4" id="KW-1185">Reference proteome</keyword>
<dbReference type="Proteomes" id="UP001596548">
    <property type="component" value="Unassembled WGS sequence"/>
</dbReference>
<dbReference type="PANTHER" id="PTHR43796:SF2">
    <property type="entry name" value="CARBOXYNORSPERMIDINE SYNTHASE"/>
    <property type="match status" value="1"/>
</dbReference>
<evidence type="ECO:0000256" key="1">
    <source>
        <dbReference type="SAM" id="MobiDB-lite"/>
    </source>
</evidence>
<proteinExistence type="predicted"/>
<reference evidence="4" key="1">
    <citation type="journal article" date="2019" name="Int. J. Syst. Evol. Microbiol.">
        <title>The Global Catalogue of Microorganisms (GCM) 10K type strain sequencing project: providing services to taxonomists for standard genome sequencing and annotation.</title>
        <authorList>
            <consortium name="The Broad Institute Genomics Platform"/>
            <consortium name="The Broad Institute Genome Sequencing Center for Infectious Disease"/>
            <person name="Wu L."/>
            <person name="Ma J."/>
        </authorList>
    </citation>
    <scope>NUCLEOTIDE SEQUENCE [LARGE SCALE GENOMIC DNA]</scope>
    <source>
        <strain evidence="4">XZYJT-10</strain>
    </source>
</reference>
<feature type="domain" description="Saccharopine dehydrogenase NADP binding" evidence="2">
    <location>
        <begin position="25"/>
        <end position="143"/>
    </location>
</feature>
<dbReference type="InterPro" id="IPR036291">
    <property type="entry name" value="NAD(P)-bd_dom_sf"/>
</dbReference>